<dbReference type="GO" id="GO:0016020">
    <property type="term" value="C:membrane"/>
    <property type="evidence" value="ECO:0007669"/>
    <property type="project" value="UniProtKB-SubCell"/>
</dbReference>
<comment type="catalytic activity">
    <reaction evidence="14">
        <text>a CDP-1,2-diacyl-sn-glycerol + sn-glycerol 3-phosphate = a 1,2-diacyl-sn-glycero-3-phospho-(1'-sn-glycero-3'-phosphate) + CMP + H(+)</text>
        <dbReference type="Rhea" id="RHEA:12593"/>
        <dbReference type="ChEBI" id="CHEBI:15378"/>
        <dbReference type="ChEBI" id="CHEBI:57597"/>
        <dbReference type="ChEBI" id="CHEBI:58332"/>
        <dbReference type="ChEBI" id="CHEBI:60110"/>
        <dbReference type="ChEBI" id="CHEBI:60377"/>
        <dbReference type="EC" id="2.7.8.5"/>
    </reaction>
</comment>
<keyword evidence="6" id="KW-0444">Lipid biosynthesis</keyword>
<evidence type="ECO:0000256" key="1">
    <source>
        <dbReference type="ARBA" id="ARBA00004141"/>
    </source>
</evidence>
<keyword evidence="9 16" id="KW-1133">Transmembrane helix</keyword>
<dbReference type="EC" id="2.7.8.5" evidence="4"/>
<dbReference type="AlphaFoldDB" id="A0A7C3H0V6"/>
<keyword evidence="11 16" id="KW-0472">Membrane</keyword>
<dbReference type="PANTHER" id="PTHR14269">
    <property type="entry name" value="CDP-DIACYLGLYCEROL--GLYCEROL-3-PHOSPHATE 3-PHOSPHATIDYLTRANSFERASE-RELATED"/>
    <property type="match status" value="1"/>
</dbReference>
<dbReference type="Proteomes" id="UP000886043">
    <property type="component" value="Unassembled WGS sequence"/>
</dbReference>
<keyword evidence="7 15" id="KW-0808">Transferase</keyword>
<dbReference type="InterPro" id="IPR050324">
    <property type="entry name" value="CDP-alcohol_PTase-I"/>
</dbReference>
<evidence type="ECO:0000313" key="17">
    <source>
        <dbReference type="EMBL" id="HFC97706.1"/>
    </source>
</evidence>
<keyword evidence="12" id="KW-0594">Phospholipid biosynthesis</keyword>
<protein>
    <recommendedName>
        <fullName evidence="5">CDP-diacylglycerol--glycerol-3-phosphate 3-phosphatidyltransferase</fullName>
        <ecNumber evidence="4">2.7.8.5</ecNumber>
    </recommendedName>
</protein>
<evidence type="ECO:0000256" key="9">
    <source>
        <dbReference type="ARBA" id="ARBA00022989"/>
    </source>
</evidence>
<dbReference type="Gene3D" id="1.20.120.1760">
    <property type="match status" value="1"/>
</dbReference>
<comment type="caution">
    <text evidence="17">The sequence shown here is derived from an EMBL/GenBank/DDBJ whole genome shotgun (WGS) entry which is preliminary data.</text>
</comment>
<dbReference type="InterPro" id="IPR043130">
    <property type="entry name" value="CDP-OH_PTrfase_TM_dom"/>
</dbReference>
<evidence type="ECO:0000256" key="2">
    <source>
        <dbReference type="ARBA" id="ARBA00005042"/>
    </source>
</evidence>
<accession>A0A7C3H0V6</accession>
<evidence type="ECO:0000256" key="5">
    <source>
        <dbReference type="ARBA" id="ARBA00014944"/>
    </source>
</evidence>
<dbReference type="EMBL" id="DRMH01000056">
    <property type="protein sequence ID" value="HFC97706.1"/>
    <property type="molecule type" value="Genomic_DNA"/>
</dbReference>
<comment type="subcellular location">
    <subcellularLocation>
        <location evidence="1">Membrane</location>
        <topology evidence="1">Multi-pass membrane protein</topology>
    </subcellularLocation>
</comment>
<evidence type="ECO:0000256" key="4">
    <source>
        <dbReference type="ARBA" id="ARBA00013170"/>
    </source>
</evidence>
<dbReference type="InterPro" id="IPR004570">
    <property type="entry name" value="Phosphatidylglycerol_P_synth"/>
</dbReference>
<feature type="transmembrane region" description="Helical" evidence="16">
    <location>
        <begin position="31"/>
        <end position="49"/>
    </location>
</feature>
<evidence type="ECO:0000256" key="10">
    <source>
        <dbReference type="ARBA" id="ARBA00023098"/>
    </source>
</evidence>
<gene>
    <name evidence="17" type="ORF">ENJ40_04500</name>
</gene>
<dbReference type="PANTHER" id="PTHR14269:SF11">
    <property type="entry name" value="CDP-DIACYLGLYCEROL--GLYCEROL-3-PHOSPHATE 3-PHOSPHATIDYLTRANSFERASE"/>
    <property type="match status" value="1"/>
</dbReference>
<keyword evidence="10" id="KW-0443">Lipid metabolism</keyword>
<feature type="transmembrane region" description="Helical" evidence="16">
    <location>
        <begin position="86"/>
        <end position="111"/>
    </location>
</feature>
<evidence type="ECO:0000256" key="8">
    <source>
        <dbReference type="ARBA" id="ARBA00022692"/>
    </source>
</evidence>
<keyword evidence="13" id="KW-1208">Phospholipid metabolism</keyword>
<feature type="transmembrane region" description="Helical" evidence="16">
    <location>
        <begin position="6"/>
        <end position="24"/>
    </location>
</feature>
<dbReference type="GO" id="GO:0008444">
    <property type="term" value="F:CDP-diacylglycerol-glycerol-3-phosphate 3-phosphatidyltransferase activity"/>
    <property type="evidence" value="ECO:0007669"/>
    <property type="project" value="UniProtKB-EC"/>
</dbReference>
<dbReference type="PIRSF" id="PIRSF000847">
    <property type="entry name" value="Phos_ph_gly_syn"/>
    <property type="match status" value="1"/>
</dbReference>
<evidence type="ECO:0000256" key="6">
    <source>
        <dbReference type="ARBA" id="ARBA00022516"/>
    </source>
</evidence>
<organism evidence="17">
    <name type="scientific">Thermosulfurimonas dismutans</name>
    <dbReference type="NCBI Taxonomy" id="999894"/>
    <lineage>
        <taxon>Bacteria</taxon>
        <taxon>Pseudomonadati</taxon>
        <taxon>Thermodesulfobacteriota</taxon>
        <taxon>Thermodesulfobacteria</taxon>
        <taxon>Thermodesulfobacteriales</taxon>
        <taxon>Thermodesulfobacteriaceae</taxon>
        <taxon>Thermosulfurimonas</taxon>
    </lineage>
</organism>
<dbReference type="GO" id="GO:0046474">
    <property type="term" value="P:glycerophospholipid biosynthetic process"/>
    <property type="evidence" value="ECO:0007669"/>
    <property type="project" value="TreeGrafter"/>
</dbReference>
<evidence type="ECO:0000256" key="13">
    <source>
        <dbReference type="ARBA" id="ARBA00023264"/>
    </source>
</evidence>
<keyword evidence="8 16" id="KW-0812">Transmembrane</keyword>
<evidence type="ECO:0000256" key="3">
    <source>
        <dbReference type="ARBA" id="ARBA00010441"/>
    </source>
</evidence>
<comment type="pathway">
    <text evidence="2">Phospholipid metabolism; phosphatidylglycerol biosynthesis; phosphatidylglycerol from CDP-diacylglycerol: step 1/2.</text>
</comment>
<proteinExistence type="inferred from homology"/>
<evidence type="ECO:0000256" key="16">
    <source>
        <dbReference type="SAM" id="Phobius"/>
    </source>
</evidence>
<evidence type="ECO:0000256" key="12">
    <source>
        <dbReference type="ARBA" id="ARBA00023209"/>
    </source>
</evidence>
<evidence type="ECO:0000256" key="7">
    <source>
        <dbReference type="ARBA" id="ARBA00022679"/>
    </source>
</evidence>
<evidence type="ECO:0000256" key="15">
    <source>
        <dbReference type="RuleBase" id="RU003750"/>
    </source>
</evidence>
<feature type="transmembrane region" description="Helical" evidence="16">
    <location>
        <begin position="147"/>
        <end position="170"/>
    </location>
</feature>
<comment type="similarity">
    <text evidence="3 15">Belongs to the CDP-alcohol phosphatidyltransferase class-I family.</text>
</comment>
<evidence type="ECO:0000256" key="14">
    <source>
        <dbReference type="ARBA" id="ARBA00048586"/>
    </source>
</evidence>
<dbReference type="InterPro" id="IPR048254">
    <property type="entry name" value="CDP_ALCOHOL_P_TRANSF_CS"/>
</dbReference>
<reference evidence="17" key="1">
    <citation type="journal article" date="2020" name="mSystems">
        <title>Genome- and Community-Level Interaction Insights into Carbon Utilization and Element Cycling Functions of Hydrothermarchaeota in Hydrothermal Sediment.</title>
        <authorList>
            <person name="Zhou Z."/>
            <person name="Liu Y."/>
            <person name="Xu W."/>
            <person name="Pan J."/>
            <person name="Luo Z.H."/>
            <person name="Li M."/>
        </authorList>
    </citation>
    <scope>NUCLEOTIDE SEQUENCE [LARGE SCALE GENOMIC DNA]</scope>
    <source>
        <strain evidence="17">HyVt-483</strain>
    </source>
</reference>
<dbReference type="Pfam" id="PF01066">
    <property type="entry name" value="CDP-OH_P_transf"/>
    <property type="match status" value="1"/>
</dbReference>
<name>A0A7C3H0V6_9BACT</name>
<dbReference type="PROSITE" id="PS00379">
    <property type="entry name" value="CDP_ALCOHOL_P_TRANSF"/>
    <property type="match status" value="1"/>
</dbReference>
<sequence>MFTWANLVTLIRLLLVPVILIALLSARKTEALVLFVMAGASDALDGILARKLRQKSLLGAVLDPLADKFLLDSIYLLCAWKGYLPVYLAVLVISRDVFIITGFLILHLFFVTPEIRPSRLSKLNTMVQIVTAAAVMASLRPDLLEPLFYLTATLTVSSGLHYLYLGFISFPQRPDPR</sequence>
<dbReference type="InterPro" id="IPR000462">
    <property type="entry name" value="CDP-OH_P_trans"/>
</dbReference>
<evidence type="ECO:0000256" key="11">
    <source>
        <dbReference type="ARBA" id="ARBA00023136"/>
    </source>
</evidence>